<sequence length="266" mass="29717">MYLPHTASLPGQEASFLIGRDEDCGFEGNSDLYGLGIRLGIYMQWLSSFAPRGGSQSLLLLVKTYFTFIFAIFVAILLITVEKTPTYTVEIYVLICIILGGACTMLIALNPKGKKPAEIKGKIFVSWVSALATLCLSDAVACYSFWFWLRGIHNDNFLDTPCGSYVSLDIFILCLKAVYMISFLLAIELTLYWNRVTQVYSVDTPGQLIPLIIGLCGLVQFLQTPLRRRFRDLRMEWRKKAAARKNGQRNNVEAGCLERPKGAGGD</sequence>
<dbReference type="Proteomes" id="UP000287144">
    <property type="component" value="Unassembled WGS sequence"/>
</dbReference>
<keyword evidence="2" id="KW-1133">Transmembrane helix</keyword>
<evidence type="ECO:0000313" key="3">
    <source>
        <dbReference type="EMBL" id="RSL85272.1"/>
    </source>
</evidence>
<organism evidence="3 4">
    <name type="scientific">Fusarium oligoseptatum</name>
    <dbReference type="NCBI Taxonomy" id="2604345"/>
    <lineage>
        <taxon>Eukaryota</taxon>
        <taxon>Fungi</taxon>
        <taxon>Dikarya</taxon>
        <taxon>Ascomycota</taxon>
        <taxon>Pezizomycotina</taxon>
        <taxon>Sordariomycetes</taxon>
        <taxon>Hypocreomycetidae</taxon>
        <taxon>Hypocreales</taxon>
        <taxon>Nectriaceae</taxon>
        <taxon>Fusarium</taxon>
        <taxon>Fusarium solani species complex</taxon>
    </lineage>
</organism>
<keyword evidence="4" id="KW-1185">Reference proteome</keyword>
<evidence type="ECO:0000313" key="4">
    <source>
        <dbReference type="Proteomes" id="UP000287144"/>
    </source>
</evidence>
<feature type="compositionally biased region" description="Basic and acidic residues" evidence="1">
    <location>
        <begin position="256"/>
        <end position="266"/>
    </location>
</feature>
<feature type="transmembrane region" description="Helical" evidence="2">
    <location>
        <begin position="91"/>
        <end position="109"/>
    </location>
</feature>
<evidence type="ECO:0000256" key="1">
    <source>
        <dbReference type="SAM" id="MobiDB-lite"/>
    </source>
</evidence>
<feature type="region of interest" description="Disordered" evidence="1">
    <location>
        <begin position="244"/>
        <end position="266"/>
    </location>
</feature>
<proteinExistence type="predicted"/>
<comment type="caution">
    <text evidence="3">The sequence shown here is derived from an EMBL/GenBank/DDBJ whole genome shotgun (WGS) entry which is preliminary data.</text>
</comment>
<evidence type="ECO:0000256" key="2">
    <source>
        <dbReference type="SAM" id="Phobius"/>
    </source>
</evidence>
<reference evidence="3 4" key="1">
    <citation type="submission" date="2017-06" db="EMBL/GenBank/DDBJ databases">
        <title>Comparative genomic analysis of Ambrosia Fusariam Clade fungi.</title>
        <authorList>
            <person name="Stajich J.E."/>
            <person name="Carrillo J."/>
            <person name="Kijimoto T."/>
            <person name="Eskalen A."/>
            <person name="O'Donnell K."/>
            <person name="Kasson M."/>
        </authorList>
    </citation>
    <scope>NUCLEOTIDE SEQUENCE [LARGE SCALE GENOMIC DNA]</scope>
    <source>
        <strain evidence="3 4">NRRL62579</strain>
    </source>
</reference>
<feature type="transmembrane region" description="Helical" evidence="2">
    <location>
        <begin position="124"/>
        <end position="149"/>
    </location>
</feature>
<name>A0A428S626_9HYPO</name>
<feature type="transmembrane region" description="Helical" evidence="2">
    <location>
        <begin position="58"/>
        <end position="79"/>
    </location>
</feature>
<dbReference type="AlphaFoldDB" id="A0A428S626"/>
<protein>
    <submittedName>
        <fullName evidence="3">Uncharacterized protein</fullName>
    </submittedName>
</protein>
<dbReference type="STRING" id="1325735.A0A428S626"/>
<accession>A0A428S626</accession>
<gene>
    <name evidence="3" type="ORF">CEP52_016206</name>
</gene>
<keyword evidence="2" id="KW-0472">Membrane</keyword>
<feature type="transmembrane region" description="Helical" evidence="2">
    <location>
        <begin position="208"/>
        <end position="226"/>
    </location>
</feature>
<keyword evidence="2" id="KW-0812">Transmembrane</keyword>
<dbReference type="EMBL" id="NKCK01000326">
    <property type="protein sequence ID" value="RSL85272.1"/>
    <property type="molecule type" value="Genomic_DNA"/>
</dbReference>
<feature type="transmembrane region" description="Helical" evidence="2">
    <location>
        <begin position="170"/>
        <end position="193"/>
    </location>
</feature>